<feature type="transmembrane region" description="Helical" evidence="8">
    <location>
        <begin position="394"/>
        <end position="414"/>
    </location>
</feature>
<dbReference type="PANTHER" id="PTHR23513">
    <property type="entry name" value="INTEGRAL MEMBRANE EFFLUX PROTEIN-RELATED"/>
    <property type="match status" value="1"/>
</dbReference>
<evidence type="ECO:0000256" key="8">
    <source>
        <dbReference type="SAM" id="Phobius"/>
    </source>
</evidence>
<evidence type="ECO:0000256" key="2">
    <source>
        <dbReference type="ARBA" id="ARBA00022448"/>
    </source>
</evidence>
<sequence length="434" mass="44401">MTQRGQADDVDATAPAGMVPGRRGPGRGLGSGFNRLWAAAAAGQFGDAVYRVAIALLAARLTTDPVAFSALNALGYLPWLVLGLPSGALVDRFDRRRLALLVGAVRTATIAALLTAVALDRASLWLLYAVVVVLGACETVYDNALLSMLPTVLGDRERLEAANGRLQGTELLAQGFLGPPAASALFALLASAAFGLNVACYALAVLLLIGLPGTYRAQGGGRTPMFRAMGEAVRFVRGHAMHRALLSVVLVLGFGNAMATALIVLWTREVLGVPEAAFGLFLLAGGAGGVIGSQTAARLAGRIGRGRAMVLSAVVTGLGLVLAAATRSPYLAAGAYALTGWAILLWNVVYGSLRQRLTPDPLLGRTIGIYRVAAWGVMPLGALAGGALADTGGLRAPLLAAGILTLAAGGYAAFRLTNARVDAAIAEADAKATA</sequence>
<dbReference type="PROSITE" id="PS50850">
    <property type="entry name" value="MFS"/>
    <property type="match status" value="1"/>
</dbReference>
<evidence type="ECO:0000256" key="3">
    <source>
        <dbReference type="ARBA" id="ARBA00022475"/>
    </source>
</evidence>
<organism evidence="10 11">
    <name type="scientific">Dactylosporangium fulvum</name>
    <dbReference type="NCBI Taxonomy" id="53359"/>
    <lineage>
        <taxon>Bacteria</taxon>
        <taxon>Bacillati</taxon>
        <taxon>Actinomycetota</taxon>
        <taxon>Actinomycetes</taxon>
        <taxon>Micromonosporales</taxon>
        <taxon>Micromonosporaceae</taxon>
        <taxon>Dactylosporangium</taxon>
    </lineage>
</organism>
<keyword evidence="4 8" id="KW-0812">Transmembrane</keyword>
<dbReference type="Pfam" id="PF05977">
    <property type="entry name" value="MFS_3"/>
    <property type="match status" value="1"/>
</dbReference>
<keyword evidence="5 8" id="KW-1133">Transmembrane helix</keyword>
<feature type="transmembrane region" description="Helical" evidence="8">
    <location>
        <begin position="196"/>
        <end position="215"/>
    </location>
</feature>
<evidence type="ECO:0000256" key="7">
    <source>
        <dbReference type="SAM" id="MobiDB-lite"/>
    </source>
</evidence>
<keyword evidence="3" id="KW-1003">Cell membrane</keyword>
<dbReference type="InterPro" id="IPR020846">
    <property type="entry name" value="MFS_dom"/>
</dbReference>
<keyword evidence="2" id="KW-0813">Transport</keyword>
<evidence type="ECO:0000256" key="1">
    <source>
        <dbReference type="ARBA" id="ARBA00004651"/>
    </source>
</evidence>
<feature type="transmembrane region" description="Helical" evidence="8">
    <location>
        <begin position="125"/>
        <end position="150"/>
    </location>
</feature>
<dbReference type="SUPFAM" id="SSF103473">
    <property type="entry name" value="MFS general substrate transporter"/>
    <property type="match status" value="1"/>
</dbReference>
<dbReference type="Proteomes" id="UP001059617">
    <property type="component" value="Chromosome"/>
</dbReference>
<name>A0ABY5WB43_9ACTN</name>
<dbReference type="Gene3D" id="1.20.1250.20">
    <property type="entry name" value="MFS general substrate transporter like domains"/>
    <property type="match status" value="1"/>
</dbReference>
<gene>
    <name evidence="10" type="ORF">Dfulv_23680</name>
</gene>
<evidence type="ECO:0000256" key="5">
    <source>
        <dbReference type="ARBA" id="ARBA00022989"/>
    </source>
</evidence>
<dbReference type="PANTHER" id="PTHR23513:SF6">
    <property type="entry name" value="MAJOR FACILITATOR SUPERFAMILY ASSOCIATED DOMAIN-CONTAINING PROTEIN"/>
    <property type="match status" value="1"/>
</dbReference>
<accession>A0ABY5WB43</accession>
<dbReference type="RefSeq" id="WP_259866897.1">
    <property type="nucleotide sequence ID" value="NZ_CP073720.1"/>
</dbReference>
<feature type="transmembrane region" description="Helical" evidence="8">
    <location>
        <begin position="98"/>
        <end position="119"/>
    </location>
</feature>
<dbReference type="InterPro" id="IPR036259">
    <property type="entry name" value="MFS_trans_sf"/>
</dbReference>
<feature type="transmembrane region" description="Helical" evidence="8">
    <location>
        <begin position="278"/>
        <end position="296"/>
    </location>
</feature>
<dbReference type="CDD" id="cd06173">
    <property type="entry name" value="MFS_MefA_like"/>
    <property type="match status" value="1"/>
</dbReference>
<feature type="transmembrane region" description="Helical" evidence="8">
    <location>
        <begin position="66"/>
        <end position="86"/>
    </location>
</feature>
<evidence type="ECO:0000313" key="10">
    <source>
        <dbReference type="EMBL" id="UWP87077.1"/>
    </source>
</evidence>
<reference evidence="10" key="2">
    <citation type="submission" date="2022-09" db="EMBL/GenBank/DDBJ databases">
        <title>Biosynthetic gene clusters of Dactylosporangioum fulvum.</title>
        <authorList>
            <person name="Caradec T."/>
        </authorList>
    </citation>
    <scope>NUCLEOTIDE SEQUENCE</scope>
    <source>
        <strain evidence="10">NRRL B-16292</strain>
    </source>
</reference>
<proteinExistence type="predicted"/>
<feature type="transmembrane region" description="Helical" evidence="8">
    <location>
        <begin position="308"/>
        <end position="325"/>
    </location>
</feature>
<keyword evidence="11" id="KW-1185">Reference proteome</keyword>
<feature type="transmembrane region" description="Helical" evidence="8">
    <location>
        <begin position="369"/>
        <end position="388"/>
    </location>
</feature>
<reference evidence="10" key="1">
    <citation type="submission" date="2021-04" db="EMBL/GenBank/DDBJ databases">
        <authorList>
            <person name="Hartkoorn R.C."/>
            <person name="Beaudoing E."/>
            <person name="Hot D."/>
        </authorList>
    </citation>
    <scope>NUCLEOTIDE SEQUENCE</scope>
    <source>
        <strain evidence="10">NRRL B-16292</strain>
    </source>
</reference>
<evidence type="ECO:0000259" key="9">
    <source>
        <dbReference type="PROSITE" id="PS50850"/>
    </source>
</evidence>
<dbReference type="InterPro" id="IPR010290">
    <property type="entry name" value="TM_effector"/>
</dbReference>
<evidence type="ECO:0000256" key="6">
    <source>
        <dbReference type="ARBA" id="ARBA00023136"/>
    </source>
</evidence>
<feature type="region of interest" description="Disordered" evidence="7">
    <location>
        <begin position="1"/>
        <end position="25"/>
    </location>
</feature>
<feature type="transmembrane region" description="Helical" evidence="8">
    <location>
        <begin position="244"/>
        <end position="266"/>
    </location>
</feature>
<evidence type="ECO:0000313" key="11">
    <source>
        <dbReference type="Proteomes" id="UP001059617"/>
    </source>
</evidence>
<comment type="subcellular location">
    <subcellularLocation>
        <location evidence="1">Cell membrane</location>
        <topology evidence="1">Multi-pass membrane protein</topology>
    </subcellularLocation>
</comment>
<dbReference type="EMBL" id="CP073720">
    <property type="protein sequence ID" value="UWP87077.1"/>
    <property type="molecule type" value="Genomic_DNA"/>
</dbReference>
<feature type="transmembrane region" description="Helical" evidence="8">
    <location>
        <begin position="331"/>
        <end position="349"/>
    </location>
</feature>
<feature type="domain" description="Major facilitator superfamily (MFS) profile" evidence="9">
    <location>
        <begin position="241"/>
        <end position="434"/>
    </location>
</feature>
<evidence type="ECO:0000256" key="4">
    <source>
        <dbReference type="ARBA" id="ARBA00022692"/>
    </source>
</evidence>
<protein>
    <submittedName>
        <fullName evidence="10">MFS transporter</fullName>
    </submittedName>
</protein>
<keyword evidence="6 8" id="KW-0472">Membrane</keyword>